<keyword evidence="2 5" id="KW-0732">Signal</keyword>
<dbReference type="SUPFAM" id="SSF53807">
    <property type="entry name" value="Helical backbone' metal receptor"/>
    <property type="match status" value="1"/>
</dbReference>
<dbReference type="InterPro" id="IPR006129">
    <property type="entry name" value="AdhesinB"/>
</dbReference>
<dbReference type="Pfam" id="PF01297">
    <property type="entry name" value="ZnuA"/>
    <property type="match status" value="1"/>
</dbReference>
<dbReference type="PANTHER" id="PTHR42953">
    <property type="entry name" value="HIGH-AFFINITY ZINC UPTAKE SYSTEM PROTEIN ZNUA-RELATED"/>
    <property type="match status" value="1"/>
</dbReference>
<protein>
    <submittedName>
        <fullName evidence="6">Metal ABC transporter substrate-binding protein</fullName>
    </submittedName>
</protein>
<feature type="compositionally biased region" description="Basic and acidic residues" evidence="4">
    <location>
        <begin position="137"/>
        <end position="157"/>
    </location>
</feature>
<reference evidence="6 7" key="1">
    <citation type="submission" date="2023-08" db="EMBL/GenBank/DDBJ databases">
        <title>Complete genome sequence of Geobacillus thermodenitrificans K1041, a genetically tractable strain representative of the genus Geobacillus.</title>
        <authorList>
            <person name="Kani S."/>
            <person name="Suzuki H."/>
        </authorList>
    </citation>
    <scope>NUCLEOTIDE SEQUENCE [LARGE SCALE GENOMIC DNA]</scope>
    <source>
        <strain evidence="6 7">K1041</strain>
    </source>
</reference>
<keyword evidence="1 3" id="KW-0813">Transport</keyword>
<organism evidence="6 7">
    <name type="scientific">Geobacillus thermodenitrificans</name>
    <dbReference type="NCBI Taxonomy" id="33940"/>
    <lineage>
        <taxon>Bacteria</taxon>
        <taxon>Bacillati</taxon>
        <taxon>Bacillota</taxon>
        <taxon>Bacilli</taxon>
        <taxon>Bacillales</taxon>
        <taxon>Anoxybacillaceae</taxon>
        <taxon>Geobacillus</taxon>
    </lineage>
</organism>
<dbReference type="PROSITE" id="PS51257">
    <property type="entry name" value="PROKAR_LIPOPROTEIN"/>
    <property type="match status" value="1"/>
</dbReference>
<evidence type="ECO:0000313" key="7">
    <source>
        <dbReference type="Proteomes" id="UP001297580"/>
    </source>
</evidence>
<dbReference type="InterPro" id="IPR006128">
    <property type="entry name" value="Lipoprotein_PsaA-like"/>
</dbReference>
<name>A0ABY9QA04_GEOTD</name>
<dbReference type="RefSeq" id="WP_108438045.1">
    <property type="nucleotide sequence ID" value="NZ_CP133461.1"/>
</dbReference>
<dbReference type="Proteomes" id="UP001297580">
    <property type="component" value="Chromosome"/>
</dbReference>
<comment type="similarity">
    <text evidence="3">Belongs to the bacterial solute-binding protein 9 family.</text>
</comment>
<feature type="chain" id="PRO_5045859408" evidence="5">
    <location>
        <begin position="21"/>
        <end position="324"/>
    </location>
</feature>
<sequence>MRTRSWILCLFLALFGLLYGCQNEQDKNGSETKKDTLTIYTTVYPLEDFTKKIGGDVVEVNSIYPPGAEAHTFEPTTKTIQQVADADAFIYIGQGMEPFAEKLKEALKKEPVRFLAAADSIDLLESSHEEHGEDDEHAAPKGNGDEHEHHGDKDPHVWLDPIRSVKMAEQIRDLLIELKPEQKETFTANFNALKEKLEVLDQTFQQTVQSAPNKDILVAHAAYGYWEERYGLRQRSVSGLTPTNEPSQKQLVALIDWAKRHHIRYVLFERNIPAKTAEMIQHEIDAKALYLHNLETLTDEDRKQNRDYFNLMEQNIETIEQALR</sequence>
<evidence type="ECO:0000313" key="6">
    <source>
        <dbReference type="EMBL" id="WMV75729.1"/>
    </source>
</evidence>
<feature type="signal peptide" evidence="5">
    <location>
        <begin position="1"/>
        <end position="20"/>
    </location>
</feature>
<evidence type="ECO:0000256" key="2">
    <source>
        <dbReference type="ARBA" id="ARBA00022729"/>
    </source>
</evidence>
<dbReference type="InterPro" id="IPR006127">
    <property type="entry name" value="ZnuA-like"/>
</dbReference>
<accession>A0ABY9QA04</accession>
<dbReference type="CDD" id="cd01017">
    <property type="entry name" value="AdcA"/>
    <property type="match status" value="1"/>
</dbReference>
<dbReference type="Gene3D" id="3.40.50.1980">
    <property type="entry name" value="Nitrogenase molybdenum iron protein domain"/>
    <property type="match status" value="2"/>
</dbReference>
<proteinExistence type="inferred from homology"/>
<evidence type="ECO:0000256" key="4">
    <source>
        <dbReference type="SAM" id="MobiDB-lite"/>
    </source>
</evidence>
<evidence type="ECO:0000256" key="3">
    <source>
        <dbReference type="RuleBase" id="RU003512"/>
    </source>
</evidence>
<evidence type="ECO:0000256" key="1">
    <source>
        <dbReference type="ARBA" id="ARBA00022448"/>
    </source>
</evidence>
<dbReference type="PRINTS" id="PR00690">
    <property type="entry name" value="ADHESNFAMILY"/>
</dbReference>
<dbReference type="PANTHER" id="PTHR42953:SF8">
    <property type="entry name" value="ZINT DOMAIN-CONTAINING PROTEIN"/>
    <property type="match status" value="1"/>
</dbReference>
<keyword evidence="7" id="KW-1185">Reference proteome</keyword>
<dbReference type="InterPro" id="IPR050492">
    <property type="entry name" value="Bact_metal-bind_prot9"/>
</dbReference>
<dbReference type="PRINTS" id="PR00691">
    <property type="entry name" value="ADHESINB"/>
</dbReference>
<feature type="region of interest" description="Disordered" evidence="4">
    <location>
        <begin position="126"/>
        <end position="157"/>
    </location>
</feature>
<evidence type="ECO:0000256" key="5">
    <source>
        <dbReference type="SAM" id="SignalP"/>
    </source>
</evidence>
<gene>
    <name evidence="6" type="ORF">HSX42_15980</name>
</gene>
<dbReference type="EMBL" id="CP133461">
    <property type="protein sequence ID" value="WMV75729.1"/>
    <property type="molecule type" value="Genomic_DNA"/>
</dbReference>